<dbReference type="AlphaFoldDB" id="A0A6P6Y6I3"/>
<dbReference type="Gene3D" id="1.10.10.1890">
    <property type="entry name" value="Ska1 microtubule binding domain-like"/>
    <property type="match status" value="1"/>
</dbReference>
<dbReference type="InParanoid" id="A0A6P6Y6I3"/>
<dbReference type="GO" id="GO:0072686">
    <property type="term" value="C:mitotic spindle"/>
    <property type="evidence" value="ECO:0007669"/>
    <property type="project" value="TreeGrafter"/>
</dbReference>
<proteinExistence type="inferred from homology"/>
<protein>
    <recommendedName>
        <fullName evidence="2">SKA complex subunit 1</fullName>
    </recommendedName>
    <alternativeName>
        <fullName evidence="3">Spindle and kinetochore-associated protein 1</fullName>
    </alternativeName>
</protein>
<dbReference type="GO" id="GO:0008017">
    <property type="term" value="F:microtubule binding"/>
    <property type="evidence" value="ECO:0007669"/>
    <property type="project" value="InterPro"/>
</dbReference>
<dbReference type="OrthoDB" id="5962at2759"/>
<dbReference type="PANTHER" id="PTHR28573">
    <property type="entry name" value="SPINDLE AND KINETOCHORE-ASSOCIATED PROTEIN 1"/>
    <property type="match status" value="1"/>
</dbReference>
<organism evidence="5 6">
    <name type="scientific">Dermatophagoides pteronyssinus</name>
    <name type="common">European house dust mite</name>
    <dbReference type="NCBI Taxonomy" id="6956"/>
    <lineage>
        <taxon>Eukaryota</taxon>
        <taxon>Metazoa</taxon>
        <taxon>Ecdysozoa</taxon>
        <taxon>Arthropoda</taxon>
        <taxon>Chelicerata</taxon>
        <taxon>Arachnida</taxon>
        <taxon>Acari</taxon>
        <taxon>Acariformes</taxon>
        <taxon>Sarcoptiformes</taxon>
        <taxon>Astigmata</taxon>
        <taxon>Psoroptidia</taxon>
        <taxon>Analgoidea</taxon>
        <taxon>Pyroglyphidae</taxon>
        <taxon>Dermatophagoidinae</taxon>
        <taxon>Dermatophagoides</taxon>
    </lineage>
</organism>
<feature type="region of interest" description="Disordered" evidence="4">
    <location>
        <begin position="98"/>
        <end position="172"/>
    </location>
</feature>
<evidence type="ECO:0000256" key="2">
    <source>
        <dbReference type="ARBA" id="ARBA00047182"/>
    </source>
</evidence>
<dbReference type="GO" id="GO:0000278">
    <property type="term" value="P:mitotic cell cycle"/>
    <property type="evidence" value="ECO:0007669"/>
    <property type="project" value="TreeGrafter"/>
</dbReference>
<dbReference type="OMA" id="MRGRITH"/>
<evidence type="ECO:0000313" key="6">
    <source>
        <dbReference type="RefSeq" id="XP_027201018.1"/>
    </source>
</evidence>
<keyword evidence="5" id="KW-1185">Reference proteome</keyword>
<feature type="compositionally biased region" description="Low complexity" evidence="4">
    <location>
        <begin position="124"/>
        <end position="134"/>
    </location>
</feature>
<feature type="compositionally biased region" description="Polar residues" evidence="4">
    <location>
        <begin position="103"/>
        <end position="116"/>
    </location>
</feature>
<sequence length="296" mass="34280">MDSPDLNELFSYFDQKISNATSKLAMLNVYYQKDRNECIEMNVNIGSIQYLLHSIDQCLIEAENEFEIQTKRCDNLLQLLEDHIDHIEANLPMANLTEKQTDNQKSITRNITYTNMDTKKIRKTNVTTKTSKSNQNREPPKEIESKSKPSSATTSTTINSSSSSSNSPFPLMEHLNQSEYNSIPKYMLSRLTLSTLNESIDAFNHSIYAKYQFIKKFDIQSTKESDYKRYQQYKSQENADTKGIYFVTINDIKELTEMKNDSTLRKVLICLRHCKRIKEIRGGNGQSQKLIRYGLI</sequence>
<dbReference type="KEGG" id="dpte:113795038"/>
<dbReference type="Proteomes" id="UP000515146">
    <property type="component" value="Unplaced"/>
</dbReference>
<evidence type="ECO:0000313" key="5">
    <source>
        <dbReference type="Proteomes" id="UP000515146"/>
    </source>
</evidence>
<accession>A0A6P6Y6I3</accession>
<comment type="similarity">
    <text evidence="1">Belongs to the SKA1 family.</text>
</comment>
<evidence type="ECO:0000256" key="1">
    <source>
        <dbReference type="ARBA" id="ARBA00006836"/>
    </source>
</evidence>
<name>A0A6P6Y6I3_DERPT</name>
<dbReference type="GO" id="GO:0005876">
    <property type="term" value="C:spindle microtubule"/>
    <property type="evidence" value="ECO:0007669"/>
    <property type="project" value="TreeGrafter"/>
</dbReference>
<feature type="compositionally biased region" description="Basic and acidic residues" evidence="4">
    <location>
        <begin position="138"/>
        <end position="147"/>
    </location>
</feature>
<evidence type="ECO:0000256" key="4">
    <source>
        <dbReference type="SAM" id="MobiDB-lite"/>
    </source>
</evidence>
<dbReference type="GO" id="GO:0051301">
    <property type="term" value="P:cell division"/>
    <property type="evidence" value="ECO:0007669"/>
    <property type="project" value="InterPro"/>
</dbReference>
<gene>
    <name evidence="6" type="primary">LOC113795038</name>
</gene>
<evidence type="ECO:0000256" key="3">
    <source>
        <dbReference type="ARBA" id="ARBA00047202"/>
    </source>
</evidence>
<dbReference type="Pfam" id="PF07160">
    <property type="entry name" value="SKA1"/>
    <property type="match status" value="1"/>
</dbReference>
<dbReference type="GO" id="GO:0007059">
    <property type="term" value="P:chromosome segregation"/>
    <property type="evidence" value="ECO:0007669"/>
    <property type="project" value="InterPro"/>
</dbReference>
<feature type="compositionally biased region" description="Low complexity" evidence="4">
    <location>
        <begin position="148"/>
        <end position="167"/>
    </location>
</feature>
<dbReference type="GeneID" id="113795038"/>
<dbReference type="RefSeq" id="XP_027201018.1">
    <property type="nucleotide sequence ID" value="XM_027345217.1"/>
</dbReference>
<dbReference type="GO" id="GO:0000940">
    <property type="term" value="C:outer kinetochore"/>
    <property type="evidence" value="ECO:0007669"/>
    <property type="project" value="TreeGrafter"/>
</dbReference>
<reference evidence="6" key="1">
    <citation type="submission" date="2025-08" db="UniProtKB">
        <authorList>
            <consortium name="RefSeq"/>
        </authorList>
    </citation>
    <scope>IDENTIFICATION</scope>
    <source>
        <strain evidence="6">Airmid</strain>
    </source>
</reference>
<dbReference type="PANTHER" id="PTHR28573:SF1">
    <property type="entry name" value="SPINDLE AND KINETOCHORE-ASSOCIATED PROTEIN 1"/>
    <property type="match status" value="1"/>
</dbReference>
<dbReference type="GO" id="GO:0031110">
    <property type="term" value="P:regulation of microtubule polymerization or depolymerization"/>
    <property type="evidence" value="ECO:0007669"/>
    <property type="project" value="TreeGrafter"/>
</dbReference>
<dbReference type="InterPro" id="IPR009829">
    <property type="entry name" value="SKA1"/>
</dbReference>
<dbReference type="InterPro" id="IPR042031">
    <property type="entry name" value="SKA1_MBD_sf"/>
</dbReference>